<evidence type="ECO:0000256" key="1">
    <source>
        <dbReference type="ARBA" id="ARBA00004383"/>
    </source>
</evidence>
<dbReference type="GO" id="GO:0031992">
    <property type="term" value="F:energy transducer activity"/>
    <property type="evidence" value="ECO:0007669"/>
    <property type="project" value="TreeGrafter"/>
</dbReference>
<dbReference type="PANTHER" id="PTHR33446:SF2">
    <property type="entry name" value="PROTEIN TONB"/>
    <property type="match status" value="1"/>
</dbReference>
<dbReference type="PANTHER" id="PTHR33446">
    <property type="entry name" value="PROTEIN TONB-RELATED"/>
    <property type="match status" value="1"/>
</dbReference>
<evidence type="ECO:0000256" key="6">
    <source>
        <dbReference type="ARBA" id="ARBA00022692"/>
    </source>
</evidence>
<evidence type="ECO:0000256" key="7">
    <source>
        <dbReference type="ARBA" id="ARBA00022927"/>
    </source>
</evidence>
<dbReference type="AlphaFoldDB" id="A0A345P2M5"/>
<keyword evidence="6 10" id="KW-0812">Transmembrane</keyword>
<keyword evidence="8 10" id="KW-1133">Transmembrane helix</keyword>
<dbReference type="RefSeq" id="WP_114897644.1">
    <property type="nucleotide sequence ID" value="NZ_CP031222.1"/>
</dbReference>
<sequence length="244" mass="25889">MSSAIFSAEIHPVESQQIQAIHPQSSKRTMVIVALVVVAHGLILLGLALVRSTINVVPAQTIAVRMVAIVPEQPKPVPPKPVVKPKEVPIVKALPKPKPLPILVAPKTAKSPVSVPPVEKAIEKPMDNPPPVVAAPPVPAAPPQKEEPAPPKMVEGVAYLKQPEPIYPDAARASGDTGKTIVRALINVNGLVDDVSVKKTSGSALLDRAAMQAVKKARFKPYRENGVAQAVYTLIPIEFNLGQD</sequence>
<dbReference type="NCBIfam" id="TIGR01352">
    <property type="entry name" value="tonB_Cterm"/>
    <property type="match status" value="1"/>
</dbReference>
<gene>
    <name evidence="12" type="ORF">HYN46_00635</name>
</gene>
<dbReference type="Pfam" id="PF03544">
    <property type="entry name" value="TonB_C"/>
    <property type="match status" value="1"/>
</dbReference>
<keyword evidence="4" id="KW-1003">Cell membrane</keyword>
<dbReference type="InterPro" id="IPR037682">
    <property type="entry name" value="TonB_C"/>
</dbReference>
<evidence type="ECO:0000256" key="10">
    <source>
        <dbReference type="SAM" id="Phobius"/>
    </source>
</evidence>
<reference evidence="12 13" key="1">
    <citation type="submission" date="2018-07" db="EMBL/GenBank/DDBJ databases">
        <title>Genome sequencing of Moraxellaceae gen. HYN0046.</title>
        <authorList>
            <person name="Kim M."/>
            <person name="Yi H."/>
        </authorList>
    </citation>
    <scope>NUCLEOTIDE SEQUENCE [LARGE SCALE GENOMIC DNA]</scope>
    <source>
        <strain evidence="12 13">HYN0046</strain>
    </source>
</reference>
<keyword evidence="5" id="KW-0997">Cell inner membrane</keyword>
<evidence type="ECO:0000256" key="4">
    <source>
        <dbReference type="ARBA" id="ARBA00022475"/>
    </source>
</evidence>
<feature type="domain" description="TonB C-terminal" evidence="11">
    <location>
        <begin position="152"/>
        <end position="244"/>
    </location>
</feature>
<feature type="transmembrane region" description="Helical" evidence="10">
    <location>
        <begin position="30"/>
        <end position="50"/>
    </location>
</feature>
<dbReference type="PROSITE" id="PS52015">
    <property type="entry name" value="TONB_CTD"/>
    <property type="match status" value="1"/>
</dbReference>
<comment type="similarity">
    <text evidence="2">Belongs to the TonB family.</text>
</comment>
<keyword evidence="3" id="KW-0813">Transport</keyword>
<dbReference type="InterPro" id="IPR006260">
    <property type="entry name" value="TonB/TolA_C"/>
</dbReference>
<dbReference type="EMBL" id="CP031222">
    <property type="protein sequence ID" value="AXI01534.1"/>
    <property type="molecule type" value="Genomic_DNA"/>
</dbReference>
<evidence type="ECO:0000313" key="12">
    <source>
        <dbReference type="EMBL" id="AXI01534.1"/>
    </source>
</evidence>
<evidence type="ECO:0000256" key="9">
    <source>
        <dbReference type="ARBA" id="ARBA00023136"/>
    </source>
</evidence>
<evidence type="ECO:0000256" key="8">
    <source>
        <dbReference type="ARBA" id="ARBA00022989"/>
    </source>
</evidence>
<protein>
    <submittedName>
        <fullName evidence="12">Energy transducer TonB</fullName>
    </submittedName>
</protein>
<comment type="subcellular location">
    <subcellularLocation>
        <location evidence="1">Cell inner membrane</location>
        <topology evidence="1">Single-pass membrane protein</topology>
        <orientation evidence="1">Periplasmic side</orientation>
    </subcellularLocation>
</comment>
<dbReference type="Gene3D" id="3.30.1150.10">
    <property type="match status" value="1"/>
</dbReference>
<evidence type="ECO:0000256" key="2">
    <source>
        <dbReference type="ARBA" id="ARBA00006555"/>
    </source>
</evidence>
<accession>A0A345P2M5</accession>
<organism evidence="12 13">
    <name type="scientific">Aquirhabdus parva</name>
    <dbReference type="NCBI Taxonomy" id="2283318"/>
    <lineage>
        <taxon>Bacteria</taxon>
        <taxon>Pseudomonadati</taxon>
        <taxon>Pseudomonadota</taxon>
        <taxon>Gammaproteobacteria</taxon>
        <taxon>Moraxellales</taxon>
        <taxon>Moraxellaceae</taxon>
        <taxon>Aquirhabdus</taxon>
    </lineage>
</organism>
<proteinExistence type="inferred from homology"/>
<evidence type="ECO:0000256" key="5">
    <source>
        <dbReference type="ARBA" id="ARBA00022519"/>
    </source>
</evidence>
<evidence type="ECO:0000313" key="13">
    <source>
        <dbReference type="Proteomes" id="UP000253940"/>
    </source>
</evidence>
<dbReference type="InterPro" id="IPR051045">
    <property type="entry name" value="TonB-dependent_transducer"/>
</dbReference>
<name>A0A345P2M5_9GAMM</name>
<evidence type="ECO:0000259" key="11">
    <source>
        <dbReference type="PROSITE" id="PS52015"/>
    </source>
</evidence>
<keyword evidence="13" id="KW-1185">Reference proteome</keyword>
<dbReference type="GO" id="GO:0055085">
    <property type="term" value="P:transmembrane transport"/>
    <property type="evidence" value="ECO:0007669"/>
    <property type="project" value="InterPro"/>
</dbReference>
<dbReference type="GO" id="GO:0015031">
    <property type="term" value="P:protein transport"/>
    <property type="evidence" value="ECO:0007669"/>
    <property type="project" value="UniProtKB-KW"/>
</dbReference>
<keyword evidence="9 10" id="KW-0472">Membrane</keyword>
<dbReference type="OrthoDB" id="9792439at2"/>
<dbReference type="GO" id="GO:0098797">
    <property type="term" value="C:plasma membrane protein complex"/>
    <property type="evidence" value="ECO:0007669"/>
    <property type="project" value="TreeGrafter"/>
</dbReference>
<evidence type="ECO:0000256" key="3">
    <source>
        <dbReference type="ARBA" id="ARBA00022448"/>
    </source>
</evidence>
<keyword evidence="7" id="KW-0653">Protein transport</keyword>
<dbReference type="Proteomes" id="UP000253940">
    <property type="component" value="Chromosome"/>
</dbReference>
<dbReference type="KEGG" id="mbah:HYN46_00635"/>
<dbReference type="SUPFAM" id="SSF74653">
    <property type="entry name" value="TolA/TonB C-terminal domain"/>
    <property type="match status" value="1"/>
</dbReference>